<dbReference type="Gene3D" id="3.40.50.2020">
    <property type="match status" value="1"/>
</dbReference>
<evidence type="ECO:0000313" key="1">
    <source>
        <dbReference type="EMBL" id="MDO3636039.1"/>
    </source>
</evidence>
<dbReference type="CDD" id="cd06223">
    <property type="entry name" value="PRTases_typeI"/>
    <property type="match status" value="1"/>
</dbReference>
<organism evidence="1 2">
    <name type="scientific">Mycolicibacterium arseniciresistens</name>
    <dbReference type="NCBI Taxonomy" id="3062257"/>
    <lineage>
        <taxon>Bacteria</taxon>
        <taxon>Bacillati</taxon>
        <taxon>Actinomycetota</taxon>
        <taxon>Actinomycetes</taxon>
        <taxon>Mycobacteriales</taxon>
        <taxon>Mycobacteriaceae</taxon>
        <taxon>Mycolicibacterium</taxon>
    </lineage>
</organism>
<reference evidence="1" key="1">
    <citation type="submission" date="2023-07" db="EMBL/GenBank/DDBJ databases">
        <title>Mycolicibacterium sp. nov., a novel bacterial species.</title>
        <authorList>
            <person name="Cao Y."/>
        </authorList>
    </citation>
    <scope>NUCLEOTIDE SEQUENCE</scope>
    <source>
        <strain evidence="1">KC 300</strain>
    </source>
</reference>
<dbReference type="InterPro" id="IPR000836">
    <property type="entry name" value="PRTase_dom"/>
</dbReference>
<gene>
    <name evidence="1" type="ORF">Q2100_09815</name>
</gene>
<dbReference type="InterPro" id="IPR029057">
    <property type="entry name" value="PRTase-like"/>
</dbReference>
<accession>A0ABT8UE28</accession>
<evidence type="ECO:0000313" key="2">
    <source>
        <dbReference type="Proteomes" id="UP001168823"/>
    </source>
</evidence>
<proteinExistence type="predicted"/>
<dbReference type="SUPFAM" id="SSF53271">
    <property type="entry name" value="PRTase-like"/>
    <property type="match status" value="1"/>
</dbReference>
<name>A0ABT8UE28_9MYCO</name>
<dbReference type="Proteomes" id="UP001168823">
    <property type="component" value="Unassembled WGS sequence"/>
</dbReference>
<keyword evidence="2" id="KW-1185">Reference proteome</keyword>
<sequence>MPAVPLDLVSLYIKESQLREWLTCYKGRVDGSEPFIPDYVDVVKALIARFFYEHGDRLVARSSFDAITVVPSSGRPGAHPLEVILNDLPLTVPVVTLLRRGPGELGHNKPSVDGFVPFDAEADVQRVLLVDDVETTGARINSAACALTAAGHEVAGAFVVARRVNLGYKGTTAFWDDQRSQPFTWEHSPLINRRPD</sequence>
<dbReference type="EMBL" id="JAUMSQ010000051">
    <property type="protein sequence ID" value="MDO3636039.1"/>
    <property type="molecule type" value="Genomic_DNA"/>
</dbReference>
<dbReference type="RefSeq" id="WP_302913892.1">
    <property type="nucleotide sequence ID" value="NZ_JAUMSQ010000051.1"/>
</dbReference>
<protein>
    <submittedName>
        <fullName evidence="1">Amidophosphoribosyltransferase</fullName>
    </submittedName>
</protein>
<comment type="caution">
    <text evidence="1">The sequence shown here is derived from an EMBL/GenBank/DDBJ whole genome shotgun (WGS) entry which is preliminary data.</text>
</comment>